<evidence type="ECO:0000313" key="3">
    <source>
        <dbReference type="Proteomes" id="UP000256561"/>
    </source>
</evidence>
<dbReference type="Proteomes" id="UP000256561">
    <property type="component" value="Unassembled WGS sequence"/>
</dbReference>
<dbReference type="AlphaFoldDB" id="A0A3D8MDN4"/>
<sequence length="175" mass="19003">MTRLNHACALLILTATFASAGPLYKIVKDDGSVVYTDQPGPNAEEVILSSSTANTAQGMATPPPPPIESRRFNQLPPQQYQVRIVSPQPEATIRNTQGMLTIEAQSELGNDAIYELWFDGSAVSSNSSGVFQLQGINRGAHQFLVKLLDNTGKTLASSSEQTLYYHKPSVLINRN</sequence>
<name>A0A3D8MDN4_9ALTE</name>
<organism evidence="2 3">
    <name type="scientific">Alteromonas aestuariivivens</name>
    <dbReference type="NCBI Taxonomy" id="1938339"/>
    <lineage>
        <taxon>Bacteria</taxon>
        <taxon>Pseudomonadati</taxon>
        <taxon>Pseudomonadota</taxon>
        <taxon>Gammaproteobacteria</taxon>
        <taxon>Alteromonadales</taxon>
        <taxon>Alteromonadaceae</taxon>
        <taxon>Alteromonas/Salinimonas group</taxon>
        <taxon>Alteromonas</taxon>
    </lineage>
</organism>
<feature type="chain" id="PRO_5017565224" evidence="1">
    <location>
        <begin position="21"/>
        <end position="175"/>
    </location>
</feature>
<gene>
    <name evidence="2" type="ORF">DXV75_00370</name>
</gene>
<proteinExistence type="predicted"/>
<reference evidence="3" key="1">
    <citation type="submission" date="2018-08" db="EMBL/GenBank/DDBJ databases">
        <authorList>
            <person name="Zhang J."/>
            <person name="Du Z.-J."/>
        </authorList>
    </citation>
    <scope>NUCLEOTIDE SEQUENCE [LARGE SCALE GENOMIC DNA]</scope>
    <source>
        <strain evidence="3">KCTC 52655</strain>
    </source>
</reference>
<evidence type="ECO:0000256" key="1">
    <source>
        <dbReference type="SAM" id="SignalP"/>
    </source>
</evidence>
<accession>A0A3D8MDN4</accession>
<keyword evidence="3" id="KW-1185">Reference proteome</keyword>
<dbReference type="RefSeq" id="WP_115591250.1">
    <property type="nucleotide sequence ID" value="NZ_QRHA01000001.1"/>
</dbReference>
<evidence type="ECO:0000313" key="2">
    <source>
        <dbReference type="EMBL" id="RDV28959.1"/>
    </source>
</evidence>
<comment type="caution">
    <text evidence="2">The sequence shown here is derived from an EMBL/GenBank/DDBJ whole genome shotgun (WGS) entry which is preliminary data.</text>
</comment>
<keyword evidence="1" id="KW-0732">Signal</keyword>
<protein>
    <submittedName>
        <fullName evidence="2">DUF4124 domain-containing protein</fullName>
    </submittedName>
</protein>
<feature type="signal peptide" evidence="1">
    <location>
        <begin position="1"/>
        <end position="20"/>
    </location>
</feature>
<dbReference type="OrthoDB" id="7062774at2"/>
<dbReference type="EMBL" id="QRHA01000001">
    <property type="protein sequence ID" value="RDV28959.1"/>
    <property type="molecule type" value="Genomic_DNA"/>
</dbReference>